<feature type="transmembrane region" description="Helical" evidence="6">
    <location>
        <begin position="215"/>
        <end position="236"/>
    </location>
</feature>
<keyword evidence="2 6" id="KW-0812">Transmembrane</keyword>
<organism evidence="7 8">
    <name type="scientific">Alectoria fallacina</name>
    <dbReference type="NCBI Taxonomy" id="1903189"/>
    <lineage>
        <taxon>Eukaryota</taxon>
        <taxon>Fungi</taxon>
        <taxon>Dikarya</taxon>
        <taxon>Ascomycota</taxon>
        <taxon>Pezizomycotina</taxon>
        <taxon>Lecanoromycetes</taxon>
        <taxon>OSLEUM clade</taxon>
        <taxon>Lecanoromycetidae</taxon>
        <taxon>Lecanorales</taxon>
        <taxon>Lecanorineae</taxon>
        <taxon>Parmeliaceae</taxon>
        <taxon>Alectoria</taxon>
    </lineage>
</organism>
<comment type="caution">
    <text evidence="7">The sequence shown here is derived from an EMBL/GenBank/DDBJ whole genome shotgun (WGS) entry which is preliminary data.</text>
</comment>
<dbReference type="GO" id="GO:0016020">
    <property type="term" value="C:membrane"/>
    <property type="evidence" value="ECO:0007669"/>
    <property type="project" value="UniProtKB-SubCell"/>
</dbReference>
<evidence type="ECO:0000256" key="3">
    <source>
        <dbReference type="ARBA" id="ARBA00022989"/>
    </source>
</evidence>
<feature type="region of interest" description="Disordered" evidence="5">
    <location>
        <begin position="240"/>
        <end position="291"/>
    </location>
</feature>
<dbReference type="OrthoDB" id="4696326at2759"/>
<dbReference type="Proteomes" id="UP000664203">
    <property type="component" value="Unassembled WGS sequence"/>
</dbReference>
<name>A0A8H3J965_9LECA</name>
<keyword evidence="8" id="KW-1185">Reference proteome</keyword>
<sequence length="291" mass="30608">MALLCCSHASSAQNISTSFLLPDILFWGYPESQAFVGETAVTGSKTYYTVNCGANDTNFWPGPYGCAPNNSYTFFADSKNTQFLIRSVNLGQYPLPNTAPIATWLEAFNQTITINCGPLSPQAQYCETSSLYNNEDYDDKSIISSTIVTQTATVLETSLYPVVFTAAAAATAAATPSNALASSTNPATPTPTASSGASESTPTAQHAGLSSGAKAGIGIGVAVGVFALAGIALALYRHRKRKDQPRPSQMENLVPPGGGEFEEGKSHAPDNGGVYEMEGRHSPMRSPELEA</sequence>
<evidence type="ECO:0000256" key="4">
    <source>
        <dbReference type="ARBA" id="ARBA00023136"/>
    </source>
</evidence>
<evidence type="ECO:0000313" key="7">
    <source>
        <dbReference type="EMBL" id="CAF9942897.1"/>
    </source>
</evidence>
<evidence type="ECO:0000256" key="1">
    <source>
        <dbReference type="ARBA" id="ARBA00004167"/>
    </source>
</evidence>
<dbReference type="AlphaFoldDB" id="A0A8H3J965"/>
<proteinExistence type="predicted"/>
<accession>A0A8H3J965</accession>
<gene>
    <name evidence="7" type="ORF">ALECFALPRED_010205</name>
</gene>
<dbReference type="GO" id="GO:0071944">
    <property type="term" value="C:cell periphery"/>
    <property type="evidence" value="ECO:0007669"/>
    <property type="project" value="UniProtKB-ARBA"/>
</dbReference>
<feature type="region of interest" description="Disordered" evidence="5">
    <location>
        <begin position="176"/>
        <end position="209"/>
    </location>
</feature>
<comment type="subcellular location">
    <subcellularLocation>
        <location evidence="1">Membrane</location>
        <topology evidence="1">Single-pass membrane protein</topology>
    </subcellularLocation>
</comment>
<evidence type="ECO:0000256" key="2">
    <source>
        <dbReference type="ARBA" id="ARBA00022692"/>
    </source>
</evidence>
<evidence type="ECO:0000313" key="8">
    <source>
        <dbReference type="Proteomes" id="UP000664203"/>
    </source>
</evidence>
<protein>
    <submittedName>
        <fullName evidence="7">Uncharacterized protein</fullName>
    </submittedName>
</protein>
<keyword evidence="3 6" id="KW-1133">Transmembrane helix</keyword>
<dbReference type="EMBL" id="CAJPDR010000830">
    <property type="protein sequence ID" value="CAF9942897.1"/>
    <property type="molecule type" value="Genomic_DNA"/>
</dbReference>
<dbReference type="PANTHER" id="PTHR15549">
    <property type="entry name" value="PAIRED IMMUNOGLOBULIN-LIKE TYPE 2 RECEPTOR"/>
    <property type="match status" value="1"/>
</dbReference>
<reference evidence="7" key="1">
    <citation type="submission" date="2021-03" db="EMBL/GenBank/DDBJ databases">
        <authorList>
            <person name="Tagirdzhanova G."/>
        </authorList>
    </citation>
    <scope>NUCLEOTIDE SEQUENCE</scope>
</reference>
<evidence type="ECO:0000256" key="6">
    <source>
        <dbReference type="SAM" id="Phobius"/>
    </source>
</evidence>
<dbReference type="InterPro" id="IPR051694">
    <property type="entry name" value="Immunoregulatory_rcpt-like"/>
</dbReference>
<keyword evidence="4 6" id="KW-0472">Membrane</keyword>
<evidence type="ECO:0000256" key="5">
    <source>
        <dbReference type="SAM" id="MobiDB-lite"/>
    </source>
</evidence>